<feature type="compositionally biased region" description="Low complexity" evidence="1">
    <location>
        <begin position="47"/>
        <end position="72"/>
    </location>
</feature>
<dbReference type="EMBL" id="MN739043">
    <property type="protein sequence ID" value="QHS85433.1"/>
    <property type="molecule type" value="Genomic_DNA"/>
</dbReference>
<evidence type="ECO:0000256" key="1">
    <source>
        <dbReference type="SAM" id="MobiDB-lite"/>
    </source>
</evidence>
<proteinExistence type="predicted"/>
<feature type="region of interest" description="Disordered" evidence="1">
    <location>
        <begin position="43"/>
        <end position="76"/>
    </location>
</feature>
<organism evidence="2">
    <name type="scientific">viral metagenome</name>
    <dbReference type="NCBI Taxonomy" id="1070528"/>
    <lineage>
        <taxon>unclassified sequences</taxon>
        <taxon>metagenomes</taxon>
        <taxon>organismal metagenomes</taxon>
    </lineage>
</organism>
<dbReference type="AlphaFoldDB" id="A0A6C0B1U1"/>
<reference evidence="2" key="1">
    <citation type="journal article" date="2020" name="Nature">
        <title>Giant virus diversity and host interactions through global metagenomics.</title>
        <authorList>
            <person name="Schulz F."/>
            <person name="Roux S."/>
            <person name="Paez-Espino D."/>
            <person name="Jungbluth S."/>
            <person name="Walsh D.A."/>
            <person name="Denef V.J."/>
            <person name="McMahon K.D."/>
            <person name="Konstantinidis K.T."/>
            <person name="Eloe-Fadrosh E.A."/>
            <person name="Kyrpides N.C."/>
            <person name="Woyke T."/>
        </authorList>
    </citation>
    <scope>NUCLEOTIDE SEQUENCE</scope>
    <source>
        <strain evidence="2">GVMAG-M-3300009182-78</strain>
    </source>
</reference>
<accession>A0A6C0B1U1</accession>
<sequence length="368" mass="38393">MNVMKNGALFLFIILILGLLLCSFLGGNCGKEGLENAVIMDSGVSKDSSNNDTTTSTSTSTSSTTDPSNNSNMFGSSNYDNYDHYSGTSSSTTYYGPNGGKATISPGTNGASYSITVTNSNGQTTQYMIGGGSDPSGNTNTGSTSNSFANSVSSMMAQFSGKTFYGPNGGSATVVTDNGGNYAIKITQPDGSSVIYTSSNTYYPPSNTTSSASAGYITGPNGNSAGYITGPNGNTIVGTSTNTNPSTNPYYQDAGLYNSYKNQYYNDSTTSSNANNQYDSTMPQGIPKSMIPPGQEDLYILKSEIVPPVCPACPTSSACPRTEKCPPCPACARCPEPSFECKKVPNYNAINESYLPIPVLSDFSSFGM</sequence>
<evidence type="ECO:0000313" key="2">
    <source>
        <dbReference type="EMBL" id="QHS85433.1"/>
    </source>
</evidence>
<name>A0A6C0B1U1_9ZZZZ</name>
<protein>
    <submittedName>
        <fullName evidence="2">Uncharacterized protein</fullName>
    </submittedName>
</protein>